<name>A0A1D6Q9J4_MAIZE</name>
<evidence type="ECO:0000313" key="2">
    <source>
        <dbReference type="EMBL" id="AQK55042.1"/>
    </source>
</evidence>
<dbReference type="AlphaFoldDB" id="A0A1D6Q9J4"/>
<protein>
    <submittedName>
        <fullName evidence="2">Uncharacterized protein</fullName>
    </submittedName>
</protein>
<feature type="region of interest" description="Disordered" evidence="1">
    <location>
        <begin position="1"/>
        <end position="26"/>
    </location>
</feature>
<gene>
    <name evidence="2" type="ORF">ZEAMMB73_Zm00001d051733</name>
</gene>
<evidence type="ECO:0000256" key="1">
    <source>
        <dbReference type="SAM" id="MobiDB-lite"/>
    </source>
</evidence>
<organism evidence="2">
    <name type="scientific">Zea mays</name>
    <name type="common">Maize</name>
    <dbReference type="NCBI Taxonomy" id="4577"/>
    <lineage>
        <taxon>Eukaryota</taxon>
        <taxon>Viridiplantae</taxon>
        <taxon>Streptophyta</taxon>
        <taxon>Embryophyta</taxon>
        <taxon>Tracheophyta</taxon>
        <taxon>Spermatophyta</taxon>
        <taxon>Magnoliopsida</taxon>
        <taxon>Liliopsida</taxon>
        <taxon>Poales</taxon>
        <taxon>Poaceae</taxon>
        <taxon>PACMAD clade</taxon>
        <taxon>Panicoideae</taxon>
        <taxon>Andropogonodae</taxon>
        <taxon>Andropogoneae</taxon>
        <taxon>Tripsacinae</taxon>
        <taxon>Zea</taxon>
    </lineage>
</organism>
<sequence>MLRRSPNSSCLQSDLAPRRRRPAAAVPGHRVGTANHLYLAFDSGFHFPSLDSIGPSCEGSCSLWNPSPSNL</sequence>
<feature type="compositionally biased region" description="Polar residues" evidence="1">
    <location>
        <begin position="1"/>
        <end position="12"/>
    </location>
</feature>
<proteinExistence type="predicted"/>
<dbReference type="EMBL" id="CM000780">
    <property type="protein sequence ID" value="AQK55042.1"/>
    <property type="molecule type" value="Genomic_DNA"/>
</dbReference>
<accession>A0A1D6Q9J4</accession>
<reference evidence="2" key="1">
    <citation type="submission" date="2015-12" db="EMBL/GenBank/DDBJ databases">
        <title>Update maize B73 reference genome by single molecule sequencing technologies.</title>
        <authorList>
            <consortium name="Maize Genome Sequencing Project"/>
            <person name="Ware D."/>
        </authorList>
    </citation>
    <scope>NUCLEOTIDE SEQUENCE</scope>
    <source>
        <tissue evidence="2">Seedling</tissue>
    </source>
</reference>